<feature type="binding site" evidence="9">
    <location>
        <position position="87"/>
    </location>
    <ligand>
        <name>substrate</name>
    </ligand>
</feature>
<comment type="cofactor">
    <cofactor evidence="9">
        <name>Mg(2+)</name>
        <dbReference type="ChEBI" id="CHEBI:18420"/>
    </cofactor>
</comment>
<feature type="binding site" evidence="9">
    <location>
        <begin position="123"/>
        <end position="129"/>
    </location>
    <ligand>
        <name>ATP</name>
        <dbReference type="ChEBI" id="CHEBI:30616"/>
    </ligand>
</feature>
<feature type="site" description="Transition state stabilizer" evidence="9">
    <location>
        <position position="17"/>
    </location>
</feature>
<evidence type="ECO:0000256" key="2">
    <source>
        <dbReference type="ARBA" id="ARBA00022679"/>
    </source>
</evidence>
<reference evidence="11" key="1">
    <citation type="journal article" date="2021" name="PeerJ">
        <title>Extensive microbial diversity within the chicken gut microbiome revealed by metagenomics and culture.</title>
        <authorList>
            <person name="Gilroy R."/>
            <person name="Ravi A."/>
            <person name="Getino M."/>
            <person name="Pursley I."/>
            <person name="Horton D.L."/>
            <person name="Alikhan N.F."/>
            <person name="Baker D."/>
            <person name="Gharbi K."/>
            <person name="Hall N."/>
            <person name="Watson M."/>
            <person name="Adriaenssens E.M."/>
            <person name="Foster-Nyarko E."/>
            <person name="Jarju S."/>
            <person name="Secka A."/>
            <person name="Antonio M."/>
            <person name="Oren A."/>
            <person name="Chaudhuri R.R."/>
            <person name="La Ragione R."/>
            <person name="Hildebrand F."/>
            <person name="Pallen M.J."/>
        </authorList>
    </citation>
    <scope>NUCLEOTIDE SEQUENCE</scope>
    <source>
        <strain evidence="11">CHK193-4272</strain>
    </source>
</reference>
<comment type="caution">
    <text evidence="11">The sequence shown here is derived from an EMBL/GenBank/DDBJ whole genome shotgun (WGS) entry which is preliminary data.</text>
</comment>
<dbReference type="PRINTS" id="PR01020">
    <property type="entry name" value="LPSBIOSNTHSS"/>
</dbReference>
<dbReference type="SUPFAM" id="SSF52374">
    <property type="entry name" value="Nucleotidylyl transferase"/>
    <property type="match status" value="1"/>
</dbReference>
<evidence type="ECO:0000256" key="5">
    <source>
        <dbReference type="ARBA" id="ARBA00022840"/>
    </source>
</evidence>
<keyword evidence="6 9" id="KW-0460">Magnesium</keyword>
<evidence type="ECO:0000256" key="7">
    <source>
        <dbReference type="ARBA" id="ARBA00022993"/>
    </source>
</evidence>
<dbReference type="GO" id="GO:0004595">
    <property type="term" value="F:pantetheine-phosphate adenylyltransferase activity"/>
    <property type="evidence" value="ECO:0007669"/>
    <property type="project" value="UniProtKB-UniRule"/>
</dbReference>
<feature type="binding site" evidence="9">
    <location>
        <begin position="9"/>
        <end position="10"/>
    </location>
    <ligand>
        <name>ATP</name>
        <dbReference type="ChEBI" id="CHEBI:30616"/>
    </ligand>
</feature>
<keyword evidence="4 9" id="KW-0547">Nucleotide-binding</keyword>
<name>A0A9D1PI44_9FIRM</name>
<sequence length="161" mass="17943">MKIAIYPGSFDPVTLGHLDIINRASALFDKLIVVVMHNVSKKPIFSVEERKEFLRRTTKHIKGVEIDSFGGLLADYAAKQGACTIVKGLRAVSDFEYEFQMALTNRKLNPEVDTVFLMTSAEYMYLSSSMVKDIALHGGNVADFVPAEIESEIIARIRKDG</sequence>
<feature type="binding site" evidence="9">
    <location>
        <begin position="88"/>
        <end position="90"/>
    </location>
    <ligand>
        <name>ATP</name>
        <dbReference type="ChEBI" id="CHEBI:30616"/>
    </ligand>
</feature>
<keyword evidence="3 9" id="KW-0548">Nucleotidyltransferase</keyword>
<feature type="binding site" evidence="9">
    <location>
        <position position="73"/>
    </location>
    <ligand>
        <name>substrate</name>
    </ligand>
</feature>
<keyword evidence="1 9" id="KW-0963">Cytoplasm</keyword>
<comment type="subcellular location">
    <subcellularLocation>
        <location evidence="9">Cytoplasm</location>
    </subcellularLocation>
</comment>
<protein>
    <recommendedName>
        <fullName evidence="9">Phosphopantetheine adenylyltransferase</fullName>
        <ecNumber evidence="9">2.7.7.3</ecNumber>
    </recommendedName>
    <alternativeName>
        <fullName evidence="9">Dephospho-CoA pyrophosphorylase</fullName>
    </alternativeName>
    <alternativeName>
        <fullName evidence="9">Pantetheine-phosphate adenylyltransferase</fullName>
        <shortName evidence="9">PPAT</shortName>
    </alternativeName>
</protein>
<evidence type="ECO:0000256" key="4">
    <source>
        <dbReference type="ARBA" id="ARBA00022741"/>
    </source>
</evidence>
<comment type="subunit">
    <text evidence="9">Homohexamer.</text>
</comment>
<organism evidence="11 12">
    <name type="scientific">Candidatus Butyricicoccus avistercoris</name>
    <dbReference type="NCBI Taxonomy" id="2838518"/>
    <lineage>
        <taxon>Bacteria</taxon>
        <taxon>Bacillati</taxon>
        <taxon>Bacillota</taxon>
        <taxon>Clostridia</taxon>
        <taxon>Eubacteriales</taxon>
        <taxon>Butyricicoccaceae</taxon>
        <taxon>Butyricicoccus</taxon>
    </lineage>
</organism>
<dbReference type="PANTHER" id="PTHR21342">
    <property type="entry name" value="PHOSPHOPANTETHEINE ADENYLYLTRANSFERASE"/>
    <property type="match status" value="1"/>
</dbReference>
<dbReference type="PANTHER" id="PTHR21342:SF1">
    <property type="entry name" value="PHOSPHOPANTETHEINE ADENYLYLTRANSFERASE"/>
    <property type="match status" value="1"/>
</dbReference>
<accession>A0A9D1PI44</accession>
<evidence type="ECO:0000313" key="11">
    <source>
        <dbReference type="EMBL" id="HIV62075.1"/>
    </source>
</evidence>
<evidence type="ECO:0000256" key="8">
    <source>
        <dbReference type="ARBA" id="ARBA00029346"/>
    </source>
</evidence>
<comment type="function">
    <text evidence="9">Reversibly transfers an adenylyl group from ATP to 4'-phosphopantetheine, yielding dephospho-CoA (dPCoA) and pyrophosphate.</text>
</comment>
<proteinExistence type="inferred from homology"/>
<dbReference type="AlphaFoldDB" id="A0A9D1PI44"/>
<dbReference type="InterPro" id="IPR004821">
    <property type="entry name" value="Cyt_trans-like"/>
</dbReference>
<dbReference type="GO" id="GO:0015937">
    <property type="term" value="P:coenzyme A biosynthetic process"/>
    <property type="evidence" value="ECO:0007669"/>
    <property type="project" value="UniProtKB-UniRule"/>
</dbReference>
<reference evidence="11" key="2">
    <citation type="submission" date="2021-04" db="EMBL/GenBank/DDBJ databases">
        <authorList>
            <person name="Gilroy R."/>
        </authorList>
    </citation>
    <scope>NUCLEOTIDE SEQUENCE</scope>
    <source>
        <strain evidence="11">CHK193-4272</strain>
    </source>
</reference>
<gene>
    <name evidence="9 11" type="primary">coaD</name>
    <name evidence="11" type="ORF">H9746_04395</name>
</gene>
<dbReference type="CDD" id="cd02163">
    <property type="entry name" value="PPAT"/>
    <property type="match status" value="1"/>
</dbReference>
<dbReference type="Pfam" id="PF01467">
    <property type="entry name" value="CTP_transf_like"/>
    <property type="match status" value="1"/>
</dbReference>
<evidence type="ECO:0000256" key="3">
    <source>
        <dbReference type="ARBA" id="ARBA00022695"/>
    </source>
</evidence>
<evidence type="ECO:0000256" key="1">
    <source>
        <dbReference type="ARBA" id="ARBA00022490"/>
    </source>
</evidence>
<dbReference type="GO" id="GO:0005524">
    <property type="term" value="F:ATP binding"/>
    <property type="evidence" value="ECO:0007669"/>
    <property type="project" value="UniProtKB-KW"/>
</dbReference>
<dbReference type="Proteomes" id="UP000886808">
    <property type="component" value="Unassembled WGS sequence"/>
</dbReference>
<evidence type="ECO:0000256" key="6">
    <source>
        <dbReference type="ARBA" id="ARBA00022842"/>
    </source>
</evidence>
<comment type="similarity">
    <text evidence="9">Belongs to the bacterial CoaD family.</text>
</comment>
<dbReference type="InterPro" id="IPR014729">
    <property type="entry name" value="Rossmann-like_a/b/a_fold"/>
</dbReference>
<feature type="binding site" evidence="9">
    <location>
        <position position="41"/>
    </location>
    <ligand>
        <name>substrate</name>
    </ligand>
</feature>
<dbReference type="GO" id="GO:0005737">
    <property type="term" value="C:cytoplasm"/>
    <property type="evidence" value="ECO:0007669"/>
    <property type="project" value="UniProtKB-SubCell"/>
</dbReference>
<feature type="domain" description="Cytidyltransferase-like" evidence="10">
    <location>
        <begin position="5"/>
        <end position="133"/>
    </location>
</feature>
<evidence type="ECO:0000256" key="9">
    <source>
        <dbReference type="HAMAP-Rule" id="MF_00151"/>
    </source>
</evidence>
<dbReference type="HAMAP" id="MF_00151">
    <property type="entry name" value="PPAT_bact"/>
    <property type="match status" value="1"/>
</dbReference>
<feature type="binding site" evidence="9">
    <location>
        <position position="98"/>
    </location>
    <ligand>
        <name>ATP</name>
        <dbReference type="ChEBI" id="CHEBI:30616"/>
    </ligand>
</feature>
<comment type="catalytic activity">
    <reaction evidence="8 9">
        <text>(R)-4'-phosphopantetheine + ATP + H(+) = 3'-dephospho-CoA + diphosphate</text>
        <dbReference type="Rhea" id="RHEA:19801"/>
        <dbReference type="ChEBI" id="CHEBI:15378"/>
        <dbReference type="ChEBI" id="CHEBI:30616"/>
        <dbReference type="ChEBI" id="CHEBI:33019"/>
        <dbReference type="ChEBI" id="CHEBI:57328"/>
        <dbReference type="ChEBI" id="CHEBI:61723"/>
        <dbReference type="EC" id="2.7.7.3"/>
    </reaction>
</comment>
<dbReference type="NCBIfam" id="TIGR00125">
    <property type="entry name" value="cyt_tran_rel"/>
    <property type="match status" value="1"/>
</dbReference>
<feature type="binding site" evidence="9">
    <location>
        <position position="17"/>
    </location>
    <ligand>
        <name>ATP</name>
        <dbReference type="ChEBI" id="CHEBI:30616"/>
    </ligand>
</feature>
<keyword evidence="7 9" id="KW-0173">Coenzyme A biosynthesis</keyword>
<evidence type="ECO:0000259" key="10">
    <source>
        <dbReference type="Pfam" id="PF01467"/>
    </source>
</evidence>
<comment type="pathway">
    <text evidence="9">Cofactor biosynthesis; coenzyme A biosynthesis; CoA from (R)-pantothenate: step 4/5.</text>
</comment>
<evidence type="ECO:0000313" key="12">
    <source>
        <dbReference type="Proteomes" id="UP000886808"/>
    </source>
</evidence>
<keyword evidence="2 9" id="KW-0808">Transferase</keyword>
<keyword evidence="5 9" id="KW-0067">ATP-binding</keyword>
<dbReference type="Gene3D" id="3.40.50.620">
    <property type="entry name" value="HUPs"/>
    <property type="match status" value="1"/>
</dbReference>
<dbReference type="NCBIfam" id="TIGR01510">
    <property type="entry name" value="coaD_prev_kdtB"/>
    <property type="match status" value="1"/>
</dbReference>
<dbReference type="EC" id="2.7.7.3" evidence="9"/>
<dbReference type="EMBL" id="DXIE01000028">
    <property type="protein sequence ID" value="HIV62075.1"/>
    <property type="molecule type" value="Genomic_DNA"/>
</dbReference>
<feature type="binding site" evidence="9">
    <location>
        <position position="9"/>
    </location>
    <ligand>
        <name>substrate</name>
    </ligand>
</feature>
<dbReference type="InterPro" id="IPR001980">
    <property type="entry name" value="PPAT"/>
</dbReference>